<evidence type="ECO:0000259" key="1">
    <source>
        <dbReference type="Pfam" id="PF07905"/>
    </source>
</evidence>
<dbReference type="PANTHER" id="PTHR33744:SF1">
    <property type="entry name" value="DNA-BINDING TRANSCRIPTIONAL ACTIVATOR ADER"/>
    <property type="match status" value="1"/>
</dbReference>
<dbReference type="PANTHER" id="PTHR33744">
    <property type="entry name" value="CARBOHYDRATE DIACID REGULATOR"/>
    <property type="match status" value="1"/>
</dbReference>
<dbReference type="Gene3D" id="1.10.10.2840">
    <property type="entry name" value="PucR C-terminal helix-turn-helix domain"/>
    <property type="match status" value="1"/>
</dbReference>
<dbReference type="Pfam" id="PF07905">
    <property type="entry name" value="PucR"/>
    <property type="match status" value="1"/>
</dbReference>
<dbReference type="KEGG" id="sen:SACE_6021"/>
<dbReference type="AlphaFoldDB" id="A4FMC0"/>
<proteinExistence type="predicted"/>
<dbReference type="InterPro" id="IPR051448">
    <property type="entry name" value="CdaR-like_regulators"/>
</dbReference>
<sequence>MRELAADRALGLVAHAGAEALERPISWVHGSELDDPTPFLEGGELLLTTGLSLRPENCAEFVDRLTGVGVAGLGFGVGLSHERVPPALEEAAARAGLPLLEVPRRTPFIAISKAVSRAIAAEEYAGLRRTSRAQHELARAAGTAHGLAAVVRKLSSLLDAWVLLLDAAGGLMHVAPASAASRLPALAADVDRLRAKKGLAAAGVSVAGQEVSMQALGGRARGFLVVGRDEPLGTTDHHVINSAASLLTLALEQVEALGSARRRLRSGFLRLMLRGEPVRDVLGDLHAELPPEPVRVLVLRGGRDPDELLQWLETEKPSSPMFLAEHDGAVVALAAESGADWLTGVPGVRIGVSDPCGEAGLADGLRQAWQAADAAGRGGAAAVVRFGELAGGGLLRLVPDGDARAFAEALLQPVRSNEVLVESLREWLAQHGQWDPAAGRLGVHRHTLRNRMRKVEDLLGRSLDQPGVRAELWLALQVLDRPGR</sequence>
<evidence type="ECO:0000313" key="4">
    <source>
        <dbReference type="Proteomes" id="UP000006728"/>
    </source>
</evidence>
<dbReference type="InterPro" id="IPR012914">
    <property type="entry name" value="PucR_dom"/>
</dbReference>
<evidence type="ECO:0000259" key="2">
    <source>
        <dbReference type="Pfam" id="PF13556"/>
    </source>
</evidence>
<dbReference type="EMBL" id="AM420293">
    <property type="protein sequence ID" value="CAM05195.1"/>
    <property type="molecule type" value="Genomic_DNA"/>
</dbReference>
<accession>A4FMC0</accession>
<dbReference type="eggNOG" id="COG2508">
    <property type="taxonomic scope" value="Bacteria"/>
</dbReference>
<dbReference type="HOGENOM" id="CLU_017436_4_1_11"/>
<keyword evidence="4" id="KW-1185">Reference proteome</keyword>
<dbReference type="InterPro" id="IPR025736">
    <property type="entry name" value="PucR_C-HTH_dom"/>
</dbReference>
<organism evidence="3 4">
    <name type="scientific">Saccharopolyspora erythraea (strain ATCC 11635 / DSM 40517 / JCM 4748 / NBRC 13426 / NCIMB 8594 / NRRL 2338)</name>
    <dbReference type="NCBI Taxonomy" id="405948"/>
    <lineage>
        <taxon>Bacteria</taxon>
        <taxon>Bacillati</taxon>
        <taxon>Actinomycetota</taxon>
        <taxon>Actinomycetes</taxon>
        <taxon>Pseudonocardiales</taxon>
        <taxon>Pseudonocardiaceae</taxon>
        <taxon>Saccharopolyspora</taxon>
    </lineage>
</organism>
<evidence type="ECO:0000313" key="3">
    <source>
        <dbReference type="EMBL" id="CAM05195.1"/>
    </source>
</evidence>
<name>A4FMC0_SACEN</name>
<dbReference type="STRING" id="405948.SACE_6021"/>
<protein>
    <submittedName>
        <fullName evidence="3">Regulatory protein</fullName>
    </submittedName>
</protein>
<gene>
    <name evidence="3" type="ordered locus">SACE_6021</name>
</gene>
<feature type="domain" description="Purine catabolism PurC-like" evidence="1">
    <location>
        <begin position="13"/>
        <end position="119"/>
    </location>
</feature>
<dbReference type="Proteomes" id="UP000006728">
    <property type="component" value="Chromosome"/>
</dbReference>
<feature type="domain" description="PucR C-terminal helix-turn-helix" evidence="2">
    <location>
        <begin position="420"/>
        <end position="477"/>
    </location>
</feature>
<reference evidence="3 4" key="1">
    <citation type="journal article" date="2007" name="Nat. Biotechnol.">
        <title>Complete genome sequence of the erythromycin-producing bacterium Saccharopolyspora erythraea NRRL23338.</title>
        <authorList>
            <person name="Oliynyk M."/>
            <person name="Samborskyy M."/>
            <person name="Lester J.B."/>
            <person name="Mironenko T."/>
            <person name="Scott N."/>
            <person name="Dickens S."/>
            <person name="Haydock S.F."/>
            <person name="Leadlay P.F."/>
        </authorList>
    </citation>
    <scope>NUCLEOTIDE SEQUENCE [LARGE SCALE GENOMIC DNA]</scope>
    <source>
        <strain evidence="4">ATCC 11635 / DSM 40517 / JCM 4748 / NBRC 13426 / NCIMB 8594 / NRRL 2338</strain>
    </source>
</reference>
<dbReference type="Pfam" id="PF13556">
    <property type="entry name" value="HTH_30"/>
    <property type="match status" value="1"/>
</dbReference>
<dbReference type="InterPro" id="IPR042070">
    <property type="entry name" value="PucR_C-HTH_sf"/>
</dbReference>